<evidence type="ECO:0000313" key="2">
    <source>
        <dbReference type="Proteomes" id="UP000237105"/>
    </source>
</evidence>
<proteinExistence type="predicted"/>
<protein>
    <submittedName>
        <fullName evidence="1">Uncharacterized protein</fullName>
    </submittedName>
</protein>
<name>A0A2P5CKV2_PARAD</name>
<comment type="caution">
    <text evidence="1">The sequence shown here is derived from an EMBL/GenBank/DDBJ whole genome shotgun (WGS) entry which is preliminary data.</text>
</comment>
<accession>A0A2P5CKV2</accession>
<dbReference type="STRING" id="3476.A0A2P5CKV2"/>
<sequence>QFGNIHSELQFIKQQIQAIQQAPQAPWKVDNEKELKRRLGELLKREELFWRQKVRVTWLHERDRNSRFFYLSTIIRGSRNRIHSIKCENGIVIQTRDGITQAFIQKLGNTFSAEPTSFSVDPEALIQPSIFGSVNEILAKIPSEEEITVVVCSMDPWKVPSPDRFSGLFFRHNWSTVAGNIVNMVHDFFIYDRLLKALNKTNIVLIPKRRAR</sequence>
<reference evidence="2" key="1">
    <citation type="submission" date="2016-06" db="EMBL/GenBank/DDBJ databases">
        <title>Parallel loss of symbiosis genes in relatives of nitrogen-fixing non-legume Parasponia.</title>
        <authorList>
            <person name="Van Velzen R."/>
            <person name="Holmer R."/>
            <person name="Bu F."/>
            <person name="Rutten L."/>
            <person name="Van Zeijl A."/>
            <person name="Liu W."/>
            <person name="Santuari L."/>
            <person name="Cao Q."/>
            <person name="Sharma T."/>
            <person name="Shen D."/>
            <person name="Roswanjaya Y."/>
            <person name="Wardhani T."/>
            <person name="Kalhor M.S."/>
            <person name="Jansen J."/>
            <person name="Van den Hoogen J."/>
            <person name="Gungor B."/>
            <person name="Hartog M."/>
            <person name="Hontelez J."/>
            <person name="Verver J."/>
            <person name="Yang W.-C."/>
            <person name="Schijlen E."/>
            <person name="Repin R."/>
            <person name="Schilthuizen M."/>
            <person name="Schranz E."/>
            <person name="Heidstra R."/>
            <person name="Miyata K."/>
            <person name="Fedorova E."/>
            <person name="Kohlen W."/>
            <person name="Bisseling T."/>
            <person name="Smit S."/>
            <person name="Geurts R."/>
        </authorList>
    </citation>
    <scope>NUCLEOTIDE SEQUENCE [LARGE SCALE GENOMIC DNA]</scope>
    <source>
        <strain evidence="2">cv. WU1-14</strain>
    </source>
</reference>
<keyword evidence="2" id="KW-1185">Reference proteome</keyword>
<gene>
    <name evidence="1" type="ORF">PanWU01x14_143150</name>
</gene>
<evidence type="ECO:0000313" key="1">
    <source>
        <dbReference type="EMBL" id="PON61656.1"/>
    </source>
</evidence>
<dbReference type="EMBL" id="JXTB01000119">
    <property type="protein sequence ID" value="PON61656.1"/>
    <property type="molecule type" value="Genomic_DNA"/>
</dbReference>
<dbReference type="OrthoDB" id="1732656at2759"/>
<organism evidence="1 2">
    <name type="scientific">Parasponia andersonii</name>
    <name type="common">Sponia andersonii</name>
    <dbReference type="NCBI Taxonomy" id="3476"/>
    <lineage>
        <taxon>Eukaryota</taxon>
        <taxon>Viridiplantae</taxon>
        <taxon>Streptophyta</taxon>
        <taxon>Embryophyta</taxon>
        <taxon>Tracheophyta</taxon>
        <taxon>Spermatophyta</taxon>
        <taxon>Magnoliopsida</taxon>
        <taxon>eudicotyledons</taxon>
        <taxon>Gunneridae</taxon>
        <taxon>Pentapetalae</taxon>
        <taxon>rosids</taxon>
        <taxon>fabids</taxon>
        <taxon>Rosales</taxon>
        <taxon>Cannabaceae</taxon>
        <taxon>Parasponia</taxon>
    </lineage>
</organism>
<feature type="non-terminal residue" evidence="1">
    <location>
        <position position="1"/>
    </location>
</feature>
<dbReference type="Proteomes" id="UP000237105">
    <property type="component" value="Unassembled WGS sequence"/>
</dbReference>
<dbReference type="AlphaFoldDB" id="A0A2P5CKV2"/>